<evidence type="ECO:0000256" key="1">
    <source>
        <dbReference type="ARBA" id="ARBA00001968"/>
    </source>
</evidence>
<comment type="catalytic activity">
    <reaction evidence="3">
        <text>a 2'-deoxyribonucleoside 5'-triphosphate + H2O = a 2'-deoxyribonucleoside 5'-phosphate + diphosphate + H(+)</text>
        <dbReference type="Rhea" id="RHEA:44644"/>
        <dbReference type="ChEBI" id="CHEBI:15377"/>
        <dbReference type="ChEBI" id="CHEBI:15378"/>
        <dbReference type="ChEBI" id="CHEBI:33019"/>
        <dbReference type="ChEBI" id="CHEBI:61560"/>
        <dbReference type="ChEBI" id="CHEBI:65317"/>
        <dbReference type="EC" id="3.6.1.9"/>
    </reaction>
</comment>
<feature type="active site" description="Proton acceptor" evidence="3">
    <location>
        <position position="123"/>
    </location>
</feature>
<dbReference type="HOGENOM" id="CLU_040416_1_2_11"/>
<dbReference type="eggNOG" id="COG0424">
    <property type="taxonomic scope" value="Bacteria"/>
</dbReference>
<dbReference type="Proteomes" id="UP000000492">
    <property type="component" value="Chromosome"/>
</dbReference>
<dbReference type="SUPFAM" id="SSF52972">
    <property type="entry name" value="ITPase-like"/>
    <property type="match status" value="1"/>
</dbReference>
<evidence type="ECO:0000313" key="5">
    <source>
        <dbReference type="Proteomes" id="UP000000492"/>
    </source>
</evidence>
<comment type="cofactor">
    <cofactor evidence="1 3">
        <name>a divalent metal cation</name>
        <dbReference type="ChEBI" id="CHEBI:60240"/>
    </cofactor>
</comment>
<dbReference type="HAMAP" id="MF_00528">
    <property type="entry name" value="Maf"/>
    <property type="match status" value="1"/>
</dbReference>
<keyword evidence="5" id="KW-1185">Reference proteome</keyword>
<protein>
    <recommendedName>
        <fullName evidence="3">Nucleoside triphosphate pyrophosphatase</fullName>
        <ecNumber evidence="3">3.6.1.9</ecNumber>
    </recommendedName>
    <alternativeName>
        <fullName evidence="3">Nucleotide pyrophosphatase</fullName>
        <shortName evidence="3">Nucleotide PPase</shortName>
    </alternativeName>
</protein>
<dbReference type="AlphaFoldDB" id="F8E1F4"/>
<keyword evidence="3" id="KW-0963">Cytoplasm</keyword>
<name>F8E1F4_CORRG</name>
<dbReference type="NCBIfam" id="TIGR00172">
    <property type="entry name" value="maf"/>
    <property type="match status" value="1"/>
</dbReference>
<keyword evidence="3" id="KW-0546">Nucleotide metabolism</keyword>
<evidence type="ECO:0000313" key="4">
    <source>
        <dbReference type="EMBL" id="AEI10106.1"/>
    </source>
</evidence>
<comment type="catalytic activity">
    <reaction evidence="3">
        <text>a ribonucleoside 5'-triphosphate + H2O = a ribonucleoside 5'-phosphate + diphosphate + H(+)</text>
        <dbReference type="Rhea" id="RHEA:23996"/>
        <dbReference type="ChEBI" id="CHEBI:15377"/>
        <dbReference type="ChEBI" id="CHEBI:15378"/>
        <dbReference type="ChEBI" id="CHEBI:33019"/>
        <dbReference type="ChEBI" id="CHEBI:58043"/>
        <dbReference type="ChEBI" id="CHEBI:61557"/>
        <dbReference type="EC" id="3.6.1.9"/>
    </reaction>
</comment>
<accession>F8E1F4</accession>
<dbReference type="PANTHER" id="PTHR43213">
    <property type="entry name" value="BIFUNCTIONAL DTTP/UTP PYROPHOSPHATASE/METHYLTRANSFERASE PROTEIN-RELATED"/>
    <property type="match status" value="1"/>
</dbReference>
<keyword evidence="2 3" id="KW-0378">Hydrolase</keyword>
<reference evidence="4 5" key="1">
    <citation type="journal article" date="2012" name="BMC Genomics">
        <title>Complete genome sequence, lifestyle, and multi-drug resistance of the human pathogen Corynebacterium resistens DSM 45100 isolated from blood samples of a leukemia patient.</title>
        <authorList>
            <person name="Schroder J."/>
            <person name="Maus I."/>
            <person name="Meyer K."/>
            <person name="Wordemann S."/>
            <person name="Blom J."/>
            <person name="Jaenicke S."/>
            <person name="Schneider J."/>
            <person name="Trost E."/>
            <person name="Tauch A."/>
        </authorList>
    </citation>
    <scope>NUCLEOTIDE SEQUENCE [LARGE SCALE GENOMIC DNA]</scope>
    <source>
        <strain evidence="5">DSM 45100 / JCM 12819 / CCUG 50093 / GTC 2026 / SICGH 158</strain>
    </source>
</reference>
<dbReference type="STRING" id="662755.CRES_1754"/>
<dbReference type="GO" id="GO:0009117">
    <property type="term" value="P:nucleotide metabolic process"/>
    <property type="evidence" value="ECO:0007669"/>
    <property type="project" value="UniProtKB-KW"/>
</dbReference>
<dbReference type="InterPro" id="IPR003697">
    <property type="entry name" value="Maf-like"/>
</dbReference>
<dbReference type="InterPro" id="IPR029001">
    <property type="entry name" value="ITPase-like_fam"/>
</dbReference>
<comment type="similarity">
    <text evidence="3">Belongs to the Maf family.</text>
</comment>
<gene>
    <name evidence="4" type="primary">maf</name>
    <name evidence="4" type="ordered locus">CRES_1754</name>
</gene>
<dbReference type="EMBL" id="CP002857">
    <property type="protein sequence ID" value="AEI10106.1"/>
    <property type="molecule type" value="Genomic_DNA"/>
</dbReference>
<dbReference type="KEGG" id="crd:CRES_1754"/>
<dbReference type="EC" id="3.6.1.9" evidence="3"/>
<comment type="caution">
    <text evidence="3">Lacks conserved residue(s) required for the propagation of feature annotation.</text>
</comment>
<evidence type="ECO:0000256" key="3">
    <source>
        <dbReference type="HAMAP-Rule" id="MF_00528"/>
    </source>
</evidence>
<proteinExistence type="inferred from homology"/>
<dbReference type="GO" id="GO:0005737">
    <property type="term" value="C:cytoplasm"/>
    <property type="evidence" value="ECO:0007669"/>
    <property type="project" value="UniProtKB-SubCell"/>
</dbReference>
<evidence type="ECO:0000256" key="2">
    <source>
        <dbReference type="ARBA" id="ARBA00022801"/>
    </source>
</evidence>
<sequence>MASSEKEKLPRALHEPPTPINELQVVLASTSPSRLSILRSAGVEPVVVASGVDEDAVIRELEQAVGAASPTQVVSALAQAKAQAVIEELGQVRSQNAVQIGNERPPFRDGLNLRQPAILIGGDSMLLIDGELQGKPHTAEETVKRWRNQRGKTAELLTGHAVYHRTGLGANESMGVLSQPAWSQEPYVEVSTTRIAFAEASDADIEAYAETGEPFGCAGAFTLEALGGWFIDRIEGDPSSVIGLSLPVVHRALTHFGYPASATWNRV</sequence>
<comment type="subcellular location">
    <subcellularLocation>
        <location evidence="3">Cytoplasm</location>
    </subcellularLocation>
</comment>
<organism evidence="4 5">
    <name type="scientific">Corynebacterium resistens (strain DSM 45100 / JCM 12819 / GTC 2026 / SICGH 158)</name>
    <dbReference type="NCBI Taxonomy" id="662755"/>
    <lineage>
        <taxon>Bacteria</taxon>
        <taxon>Bacillati</taxon>
        <taxon>Actinomycetota</taxon>
        <taxon>Actinomycetes</taxon>
        <taxon>Mycobacteriales</taxon>
        <taxon>Corynebacteriaceae</taxon>
        <taxon>Corynebacterium</taxon>
    </lineage>
</organism>
<dbReference type="Gene3D" id="3.90.950.10">
    <property type="match status" value="1"/>
</dbReference>
<comment type="function">
    <text evidence="3">Nucleoside triphosphate pyrophosphatase. May have a dual role in cell division arrest and in preventing the incorporation of modified nucleotides into cellular nucleic acids.</text>
</comment>
<dbReference type="CDD" id="cd00555">
    <property type="entry name" value="Maf"/>
    <property type="match status" value="1"/>
</dbReference>
<dbReference type="Pfam" id="PF02545">
    <property type="entry name" value="Maf"/>
    <property type="match status" value="1"/>
</dbReference>
<dbReference type="GO" id="GO:0047429">
    <property type="term" value="F:nucleoside triphosphate diphosphatase activity"/>
    <property type="evidence" value="ECO:0007669"/>
    <property type="project" value="UniProtKB-EC"/>
</dbReference>
<dbReference type="PANTHER" id="PTHR43213:SF5">
    <property type="entry name" value="BIFUNCTIONAL DTTP_UTP PYROPHOSPHATASE_METHYLTRANSFERASE PROTEIN-RELATED"/>
    <property type="match status" value="1"/>
</dbReference>